<keyword evidence="6" id="KW-0862">Zinc</keyword>
<dbReference type="NCBIfam" id="TIGR01224">
    <property type="entry name" value="hutI"/>
    <property type="match status" value="1"/>
</dbReference>
<dbReference type="OrthoDB" id="9767366at2"/>
<dbReference type="Gene3D" id="2.30.40.10">
    <property type="entry name" value="Urease, subunit C, domain 1"/>
    <property type="match status" value="1"/>
</dbReference>
<dbReference type="SUPFAM" id="SSF51556">
    <property type="entry name" value="Metallo-dependent hydrolases"/>
    <property type="match status" value="1"/>
</dbReference>
<dbReference type="EC" id="3.5.2.7" evidence="2 8"/>
<dbReference type="Proteomes" id="UP000326354">
    <property type="component" value="Chromosome"/>
</dbReference>
<organism evidence="10 11">
    <name type="scientific">Uabimicrobium amorphum</name>
    <dbReference type="NCBI Taxonomy" id="2596890"/>
    <lineage>
        <taxon>Bacteria</taxon>
        <taxon>Pseudomonadati</taxon>
        <taxon>Planctomycetota</taxon>
        <taxon>Candidatus Uabimicrobiia</taxon>
        <taxon>Candidatus Uabimicrobiales</taxon>
        <taxon>Candidatus Uabimicrobiaceae</taxon>
        <taxon>Candidatus Uabimicrobium</taxon>
    </lineage>
</organism>
<evidence type="ECO:0000259" key="9">
    <source>
        <dbReference type="Pfam" id="PF01979"/>
    </source>
</evidence>
<evidence type="ECO:0000256" key="2">
    <source>
        <dbReference type="ARBA" id="ARBA00012864"/>
    </source>
</evidence>
<protein>
    <recommendedName>
        <fullName evidence="2 8">Imidazolonepropionase</fullName>
        <ecNumber evidence="2 8">3.5.2.7</ecNumber>
    </recommendedName>
</protein>
<evidence type="ECO:0000256" key="3">
    <source>
        <dbReference type="ARBA" id="ARBA00022723"/>
    </source>
</evidence>
<dbReference type="InterPro" id="IPR006680">
    <property type="entry name" value="Amidohydro-rel"/>
</dbReference>
<accession>A0A5S9IV99</accession>
<dbReference type="GO" id="GO:0005737">
    <property type="term" value="C:cytoplasm"/>
    <property type="evidence" value="ECO:0007669"/>
    <property type="project" value="UniProtKB-UniRule"/>
</dbReference>
<dbReference type="PANTHER" id="PTHR42752">
    <property type="entry name" value="IMIDAZOLONEPROPIONASE"/>
    <property type="match status" value="1"/>
</dbReference>
<dbReference type="InterPro" id="IPR005920">
    <property type="entry name" value="HutI"/>
</dbReference>
<dbReference type="InterPro" id="IPR032466">
    <property type="entry name" value="Metal_Hydrolase"/>
</dbReference>
<dbReference type="PANTHER" id="PTHR42752:SF1">
    <property type="entry name" value="IMIDAZOLONEPROPIONASE-RELATED"/>
    <property type="match status" value="1"/>
</dbReference>
<dbReference type="AlphaFoldDB" id="A0A5S9IV99"/>
<dbReference type="GO" id="GO:0046872">
    <property type="term" value="F:metal ion binding"/>
    <property type="evidence" value="ECO:0007669"/>
    <property type="project" value="UniProtKB-KW"/>
</dbReference>
<evidence type="ECO:0000256" key="4">
    <source>
        <dbReference type="ARBA" id="ARBA00022801"/>
    </source>
</evidence>
<dbReference type="EMBL" id="AP019860">
    <property type="protein sequence ID" value="BBM87750.1"/>
    <property type="molecule type" value="Genomic_DNA"/>
</dbReference>
<evidence type="ECO:0000256" key="5">
    <source>
        <dbReference type="ARBA" id="ARBA00022808"/>
    </source>
</evidence>
<keyword evidence="5" id="KW-0369">Histidine metabolism</keyword>
<dbReference type="Gene3D" id="3.20.20.140">
    <property type="entry name" value="Metal-dependent hydrolases"/>
    <property type="match status" value="1"/>
</dbReference>
<proteinExistence type="predicted"/>
<evidence type="ECO:0000256" key="7">
    <source>
        <dbReference type="ARBA" id="ARBA00023004"/>
    </source>
</evidence>
<dbReference type="SUPFAM" id="SSF51338">
    <property type="entry name" value="Composite domain of metallo-dependent hydrolases"/>
    <property type="match status" value="1"/>
</dbReference>
<keyword evidence="7" id="KW-0408">Iron</keyword>
<evidence type="ECO:0000256" key="1">
    <source>
        <dbReference type="ARBA" id="ARBA00005023"/>
    </source>
</evidence>
<dbReference type="GO" id="GO:0019556">
    <property type="term" value="P:L-histidine catabolic process to glutamate and formamide"/>
    <property type="evidence" value="ECO:0007669"/>
    <property type="project" value="UniProtKB-UniRule"/>
</dbReference>
<sequence length="410" mass="44941">MVDLLIRNIGQLLSVPLKPKGNEPCDKIGMIKNGALAIKNGKIEWMGADCDVAKNISGSPREIDAKNHVVCPAFIDAHTHISGYPYGRADDFEVRIFGEESYAGIARKGGGIRTTIQCTQQASDAELQRVSGTILDEFMRHGVGTLEAKSGYGLEKEHEMRQIKLINELASSHAMTIIPTYLAHVLHSSISREEYVAQIVKDFIPHFAAHVKCVDVFCDAIAFSVTETQQIITAALDKHKFVSIHADQTSPFAAAEALAPMGVSSLSHLENISDAGIRAMKENDTIAIVFPTCSVHLNAPYSPYEKFVEAGIRVALSTDWNPGSSPCSNILLVGYFAAKYLRMPLHEVLRSITVHPACALHLESHLGSLEVGKEGDFCIFELQDWRDLFTQCGNTPRITLYKKGEVAFCS</sequence>
<feature type="domain" description="Amidohydrolase-related" evidence="9">
    <location>
        <begin position="69"/>
        <end position="390"/>
    </location>
</feature>
<evidence type="ECO:0000256" key="8">
    <source>
        <dbReference type="NCBIfam" id="TIGR01224"/>
    </source>
</evidence>
<dbReference type="Pfam" id="PF01979">
    <property type="entry name" value="Amidohydro_1"/>
    <property type="match status" value="1"/>
</dbReference>
<comment type="pathway">
    <text evidence="1">Amino-acid degradation.</text>
</comment>
<evidence type="ECO:0000313" key="11">
    <source>
        <dbReference type="Proteomes" id="UP000326354"/>
    </source>
</evidence>
<keyword evidence="11" id="KW-1185">Reference proteome</keyword>
<keyword evidence="3" id="KW-0479">Metal-binding</keyword>
<dbReference type="RefSeq" id="WP_151971752.1">
    <property type="nucleotide sequence ID" value="NZ_AP019860.1"/>
</dbReference>
<dbReference type="GO" id="GO:0050480">
    <property type="term" value="F:imidazolonepropionase activity"/>
    <property type="evidence" value="ECO:0007669"/>
    <property type="project" value="UniProtKB-UniRule"/>
</dbReference>
<gene>
    <name evidence="10" type="ORF">UABAM_06165</name>
</gene>
<evidence type="ECO:0000256" key="6">
    <source>
        <dbReference type="ARBA" id="ARBA00022833"/>
    </source>
</evidence>
<dbReference type="InterPro" id="IPR011059">
    <property type="entry name" value="Metal-dep_hydrolase_composite"/>
</dbReference>
<reference evidence="10 11" key="1">
    <citation type="submission" date="2019-08" db="EMBL/GenBank/DDBJ databases">
        <title>Complete genome sequence of Candidatus Uab amorphum.</title>
        <authorList>
            <person name="Shiratori T."/>
            <person name="Suzuki S."/>
            <person name="Kakizawa Y."/>
            <person name="Ishida K."/>
        </authorList>
    </citation>
    <scope>NUCLEOTIDE SEQUENCE [LARGE SCALE GENOMIC DNA]</scope>
    <source>
        <strain evidence="10 11">SRT547</strain>
    </source>
</reference>
<keyword evidence="4" id="KW-0378">Hydrolase</keyword>
<evidence type="ECO:0000313" key="10">
    <source>
        <dbReference type="EMBL" id="BBM87750.1"/>
    </source>
</evidence>
<name>A0A5S9IV99_UABAM</name>
<dbReference type="KEGG" id="uam:UABAM_06165"/>